<accession>A0A1F5WNU1</accession>
<dbReference type="Pfam" id="PF10017">
    <property type="entry name" value="Methyltransf_33"/>
    <property type="match status" value="1"/>
</dbReference>
<name>A0A1F5WNU1_9BACT</name>
<comment type="caution">
    <text evidence="2">The sequence shown here is derived from an EMBL/GenBank/DDBJ whole genome shotgun (WGS) entry which is preliminary data.</text>
</comment>
<sequence length="73" mass="9120">MESYLLSTEKQEIYIEQARKKITFDEWESIHTEYSFKYSESQIRQIIKKAHFKEEKFYFDSKKYFCDVLMTKR</sequence>
<protein>
    <recommendedName>
        <fullName evidence="1">Histidine-specific methyltransferase SAM-dependent domain-containing protein</fullName>
    </recommendedName>
</protein>
<organism evidence="2 3">
    <name type="scientific">Candidatus Giovannonibacteria bacterium RIFCSPHIGHO2_12_FULL_43_15</name>
    <dbReference type="NCBI Taxonomy" id="1798341"/>
    <lineage>
        <taxon>Bacteria</taxon>
        <taxon>Candidatus Giovannoniibacteriota</taxon>
    </lineage>
</organism>
<dbReference type="AlphaFoldDB" id="A0A1F5WNU1"/>
<evidence type="ECO:0000313" key="3">
    <source>
        <dbReference type="Proteomes" id="UP000177723"/>
    </source>
</evidence>
<reference evidence="2 3" key="1">
    <citation type="journal article" date="2016" name="Nat. Commun.">
        <title>Thousands of microbial genomes shed light on interconnected biogeochemical processes in an aquifer system.</title>
        <authorList>
            <person name="Anantharaman K."/>
            <person name="Brown C.T."/>
            <person name="Hug L.A."/>
            <person name="Sharon I."/>
            <person name="Castelle C.J."/>
            <person name="Probst A.J."/>
            <person name="Thomas B.C."/>
            <person name="Singh A."/>
            <person name="Wilkins M.J."/>
            <person name="Karaoz U."/>
            <person name="Brodie E.L."/>
            <person name="Williams K.H."/>
            <person name="Hubbard S.S."/>
            <person name="Banfield J.F."/>
        </authorList>
    </citation>
    <scope>NUCLEOTIDE SEQUENCE [LARGE SCALE GENOMIC DNA]</scope>
</reference>
<feature type="domain" description="Histidine-specific methyltransferase SAM-dependent" evidence="1">
    <location>
        <begin position="1"/>
        <end position="71"/>
    </location>
</feature>
<gene>
    <name evidence="2" type="ORF">A3F23_00485</name>
</gene>
<proteinExistence type="predicted"/>
<dbReference type="InterPro" id="IPR019257">
    <property type="entry name" value="MeTrfase_dom"/>
</dbReference>
<dbReference type="Proteomes" id="UP000177723">
    <property type="component" value="Unassembled WGS sequence"/>
</dbReference>
<dbReference type="EMBL" id="MFHT01000022">
    <property type="protein sequence ID" value="OGF77316.1"/>
    <property type="molecule type" value="Genomic_DNA"/>
</dbReference>
<evidence type="ECO:0000313" key="2">
    <source>
        <dbReference type="EMBL" id="OGF77316.1"/>
    </source>
</evidence>
<evidence type="ECO:0000259" key="1">
    <source>
        <dbReference type="Pfam" id="PF10017"/>
    </source>
</evidence>